<evidence type="ECO:0000256" key="3">
    <source>
        <dbReference type="ARBA" id="ARBA00012748"/>
    </source>
</evidence>
<reference evidence="11 12" key="1">
    <citation type="submission" date="2020-08" db="EMBL/GenBank/DDBJ databases">
        <title>Genomic Encyclopedia of Type Strains, Phase IV (KMG-IV): sequencing the most valuable type-strain genomes for metagenomic binning, comparative biology and taxonomic classification.</title>
        <authorList>
            <person name="Goeker M."/>
        </authorList>
    </citation>
    <scope>NUCLEOTIDE SEQUENCE [LARGE SCALE GENOMIC DNA]</scope>
    <source>
        <strain evidence="11 12">DSM 13481</strain>
    </source>
</reference>
<accession>A0A841GTV6</accession>
<dbReference type="Gene3D" id="3.90.1150.10">
    <property type="entry name" value="Aspartate Aminotransferase, domain 1"/>
    <property type="match status" value="1"/>
</dbReference>
<dbReference type="Proteomes" id="UP000555828">
    <property type="component" value="Unassembled WGS sequence"/>
</dbReference>
<protein>
    <recommendedName>
        <fullName evidence="3">histidinol-phosphate transaminase</fullName>
        <ecNumber evidence="3">2.6.1.9</ecNumber>
    </recommendedName>
</protein>
<dbReference type="InterPro" id="IPR004839">
    <property type="entry name" value="Aminotransferase_I/II_large"/>
</dbReference>
<dbReference type="Gene3D" id="3.40.640.10">
    <property type="entry name" value="Type I PLP-dependent aspartate aminotransferase-like (Major domain)"/>
    <property type="match status" value="1"/>
</dbReference>
<dbReference type="PANTHER" id="PTHR43643">
    <property type="entry name" value="HISTIDINOL-PHOSPHATE AMINOTRANSFERASE 2"/>
    <property type="match status" value="1"/>
</dbReference>
<evidence type="ECO:0000313" key="12">
    <source>
        <dbReference type="Proteomes" id="UP000555828"/>
    </source>
</evidence>
<keyword evidence="8" id="KW-0368">Histidine biosynthesis</keyword>
<name>A0A841GTV6_9BACT</name>
<dbReference type="InterPro" id="IPR015424">
    <property type="entry name" value="PyrdxlP-dep_Trfase"/>
</dbReference>
<keyword evidence="6 11" id="KW-0808">Transferase</keyword>
<evidence type="ECO:0000256" key="1">
    <source>
        <dbReference type="ARBA" id="ARBA00005011"/>
    </source>
</evidence>
<comment type="catalytic activity">
    <reaction evidence="9">
        <text>L-histidinol phosphate + 2-oxoglutarate = 3-(imidazol-4-yl)-2-oxopropyl phosphate + L-glutamate</text>
        <dbReference type="Rhea" id="RHEA:23744"/>
        <dbReference type="ChEBI" id="CHEBI:16810"/>
        <dbReference type="ChEBI" id="CHEBI:29985"/>
        <dbReference type="ChEBI" id="CHEBI:57766"/>
        <dbReference type="ChEBI" id="CHEBI:57980"/>
        <dbReference type="EC" id="2.6.1.9"/>
    </reaction>
</comment>
<gene>
    <name evidence="11" type="ORF">HNP65_001828</name>
</gene>
<evidence type="ECO:0000259" key="10">
    <source>
        <dbReference type="Pfam" id="PF00155"/>
    </source>
</evidence>
<dbReference type="GO" id="GO:0030170">
    <property type="term" value="F:pyridoxal phosphate binding"/>
    <property type="evidence" value="ECO:0007669"/>
    <property type="project" value="InterPro"/>
</dbReference>
<dbReference type="PANTHER" id="PTHR43643:SF6">
    <property type="entry name" value="HISTIDINOL-PHOSPHATE AMINOTRANSFERASE"/>
    <property type="match status" value="1"/>
</dbReference>
<evidence type="ECO:0000256" key="5">
    <source>
        <dbReference type="ARBA" id="ARBA00022605"/>
    </source>
</evidence>
<evidence type="ECO:0000256" key="8">
    <source>
        <dbReference type="ARBA" id="ARBA00023102"/>
    </source>
</evidence>
<evidence type="ECO:0000256" key="9">
    <source>
        <dbReference type="ARBA" id="ARBA00047481"/>
    </source>
</evidence>
<dbReference type="InterPro" id="IPR015421">
    <property type="entry name" value="PyrdxlP-dep_Trfase_major"/>
</dbReference>
<evidence type="ECO:0000256" key="2">
    <source>
        <dbReference type="ARBA" id="ARBA00007970"/>
    </source>
</evidence>
<keyword evidence="12" id="KW-1185">Reference proteome</keyword>
<evidence type="ECO:0000256" key="4">
    <source>
        <dbReference type="ARBA" id="ARBA00022576"/>
    </source>
</evidence>
<evidence type="ECO:0000256" key="6">
    <source>
        <dbReference type="ARBA" id="ARBA00022679"/>
    </source>
</evidence>
<evidence type="ECO:0000256" key="7">
    <source>
        <dbReference type="ARBA" id="ARBA00022898"/>
    </source>
</evidence>
<comment type="similarity">
    <text evidence="2">Belongs to the class-II pyridoxal-phosphate-dependent aminotransferase family. Histidinol-phosphate aminotransferase subfamily.</text>
</comment>
<dbReference type="AlphaFoldDB" id="A0A841GTV6"/>
<dbReference type="EC" id="2.6.1.9" evidence="3"/>
<proteinExistence type="inferred from homology"/>
<dbReference type="Pfam" id="PF00155">
    <property type="entry name" value="Aminotran_1_2"/>
    <property type="match status" value="1"/>
</dbReference>
<keyword evidence="5" id="KW-0028">Amino-acid biosynthesis</keyword>
<organism evidence="11 12">
    <name type="scientific">Thermosipho japonicus</name>
    <dbReference type="NCBI Taxonomy" id="90323"/>
    <lineage>
        <taxon>Bacteria</taxon>
        <taxon>Thermotogati</taxon>
        <taxon>Thermotogota</taxon>
        <taxon>Thermotogae</taxon>
        <taxon>Thermotogales</taxon>
        <taxon>Fervidobacteriaceae</taxon>
        <taxon>Thermosipho</taxon>
    </lineage>
</organism>
<dbReference type="EMBL" id="JACHEX010000006">
    <property type="protein sequence ID" value="MBB6063358.1"/>
    <property type="molecule type" value="Genomic_DNA"/>
</dbReference>
<evidence type="ECO:0000313" key="11">
    <source>
        <dbReference type="EMBL" id="MBB6063358.1"/>
    </source>
</evidence>
<dbReference type="GO" id="GO:0000105">
    <property type="term" value="P:L-histidine biosynthetic process"/>
    <property type="evidence" value="ECO:0007669"/>
    <property type="project" value="UniProtKB-KW"/>
</dbReference>
<dbReference type="CDD" id="cd00609">
    <property type="entry name" value="AAT_like"/>
    <property type="match status" value="1"/>
</dbReference>
<dbReference type="SUPFAM" id="SSF53383">
    <property type="entry name" value="PLP-dependent transferases"/>
    <property type="match status" value="1"/>
</dbReference>
<dbReference type="GO" id="GO:0004400">
    <property type="term" value="F:histidinol-phosphate transaminase activity"/>
    <property type="evidence" value="ECO:0007669"/>
    <property type="project" value="UniProtKB-EC"/>
</dbReference>
<dbReference type="RefSeq" id="WP_184619939.1">
    <property type="nucleotide sequence ID" value="NZ_JACHEX010000006.1"/>
</dbReference>
<dbReference type="NCBIfam" id="NF006225">
    <property type="entry name" value="PRK08354.1"/>
    <property type="match status" value="1"/>
</dbReference>
<feature type="domain" description="Aminotransferase class I/classII large" evidence="10">
    <location>
        <begin position="80"/>
        <end position="318"/>
    </location>
</feature>
<keyword evidence="7" id="KW-0663">Pyridoxal phosphate</keyword>
<sequence>MDSNSFVHGGIKDENFLDFSISVNPIKIDWIDNVIRKEDIFRYTYVDWIEDKFQKIFGESVIVAGATEAFHIIGYHILNDACVIIPRPNYSEYFKVAQFSAKEIKTPWYFVNKTLDLNVIDHEIKLASKKFKKIVLILGNPNNPTGIYKDLEEFFKLNQNIEIVLDEAFIDFVENPKDYENFDNVLLIRTFTKFFGIPGIRVGYVKTKKYQKIFKKYRMSWAIGGMGYTFLNTLLKNIKTVNSFKDRSISFIKEQKEKFKDFIYTKSDTNYFLVDVSDIDNFLNFCHGRKIHVRDARNFGLNLVRIGLKDEKSNEKLLNTLRKWRG</sequence>
<keyword evidence="4 11" id="KW-0032">Aminotransferase</keyword>
<comment type="pathway">
    <text evidence="1">Amino-acid biosynthesis; L-histidine biosynthesis; L-histidine from 5-phospho-alpha-D-ribose 1-diphosphate: step 7/9.</text>
</comment>
<dbReference type="InterPro" id="IPR015422">
    <property type="entry name" value="PyrdxlP-dep_Trfase_small"/>
</dbReference>
<dbReference type="InterPro" id="IPR050106">
    <property type="entry name" value="HistidinolP_aminotransfase"/>
</dbReference>
<comment type="caution">
    <text evidence="11">The sequence shown here is derived from an EMBL/GenBank/DDBJ whole genome shotgun (WGS) entry which is preliminary data.</text>
</comment>